<evidence type="ECO:0000313" key="2">
    <source>
        <dbReference type="Proteomes" id="UP000305848"/>
    </source>
</evidence>
<dbReference type="RefSeq" id="WP_137260916.1">
    <property type="nucleotide sequence ID" value="NZ_SZQL01000003.1"/>
</dbReference>
<comment type="caution">
    <text evidence="1">The sequence shown here is derived from an EMBL/GenBank/DDBJ whole genome shotgun (WGS) entry which is preliminary data.</text>
</comment>
<accession>A0A4U3L598</accession>
<evidence type="ECO:0000313" key="1">
    <source>
        <dbReference type="EMBL" id="TKK70371.1"/>
    </source>
</evidence>
<organism evidence="1 2">
    <name type="scientific">Ilyomonas limi</name>
    <dbReference type="NCBI Taxonomy" id="2575867"/>
    <lineage>
        <taxon>Bacteria</taxon>
        <taxon>Pseudomonadati</taxon>
        <taxon>Bacteroidota</taxon>
        <taxon>Chitinophagia</taxon>
        <taxon>Chitinophagales</taxon>
        <taxon>Chitinophagaceae</taxon>
        <taxon>Ilyomonas</taxon>
    </lineage>
</organism>
<keyword evidence="2" id="KW-1185">Reference proteome</keyword>
<proteinExistence type="predicted"/>
<sequence>MLSTKDIAIVYETLLISPGMNESVKVALNMPRKNVLLLAKVIELGLANKEGGGEQTIVNIASKETLTELSALSNELLNKAGLQEMNSKLIALSAK</sequence>
<protein>
    <submittedName>
        <fullName evidence="1">Uncharacterized protein</fullName>
    </submittedName>
</protein>
<gene>
    <name evidence="1" type="ORF">FC093_06390</name>
</gene>
<name>A0A4U3L598_9BACT</name>
<dbReference type="AlphaFoldDB" id="A0A4U3L598"/>
<dbReference type="EMBL" id="SZQL01000003">
    <property type="protein sequence ID" value="TKK70371.1"/>
    <property type="molecule type" value="Genomic_DNA"/>
</dbReference>
<dbReference type="Proteomes" id="UP000305848">
    <property type="component" value="Unassembled WGS sequence"/>
</dbReference>
<reference evidence="1 2" key="1">
    <citation type="submission" date="2019-05" db="EMBL/GenBank/DDBJ databases">
        <title>Panacibacter sp. strain 17mud1-8 Genome sequencing and assembly.</title>
        <authorList>
            <person name="Chhetri G."/>
        </authorList>
    </citation>
    <scope>NUCLEOTIDE SEQUENCE [LARGE SCALE GENOMIC DNA]</scope>
    <source>
        <strain evidence="1 2">17mud1-8</strain>
    </source>
</reference>
<dbReference type="OrthoDB" id="798544at2"/>